<accession>A0A154UZX7</accession>
<evidence type="ECO:0000313" key="3">
    <source>
        <dbReference type="Proteomes" id="UP000076218"/>
    </source>
</evidence>
<dbReference type="Proteomes" id="UP000076218">
    <property type="component" value="Unassembled WGS sequence"/>
</dbReference>
<proteinExistence type="predicted"/>
<comment type="caution">
    <text evidence="2">The sequence shown here is derived from an EMBL/GenBank/DDBJ whole genome shotgun (WGS) entry which is preliminary data.</text>
</comment>
<evidence type="ECO:0000313" key="2">
    <source>
        <dbReference type="EMBL" id="KZC94671.1"/>
    </source>
</evidence>
<evidence type="ECO:0000256" key="1">
    <source>
        <dbReference type="SAM" id="MobiDB-lite"/>
    </source>
</evidence>
<dbReference type="STRING" id="31965.AWH51_12220"/>
<name>A0A154UZX7_9MICO</name>
<dbReference type="EMBL" id="LQXA01000036">
    <property type="protein sequence ID" value="KZC94671.1"/>
    <property type="molecule type" value="Genomic_DNA"/>
</dbReference>
<organism evidence="2 3">
    <name type="scientific">Clavibacter tessellarius</name>
    <dbReference type="NCBI Taxonomy" id="31965"/>
    <lineage>
        <taxon>Bacteria</taxon>
        <taxon>Bacillati</taxon>
        <taxon>Actinomycetota</taxon>
        <taxon>Actinomycetes</taxon>
        <taxon>Micrococcales</taxon>
        <taxon>Microbacteriaceae</taxon>
        <taxon>Clavibacter</taxon>
    </lineage>
</organism>
<gene>
    <name evidence="2" type="ORF">AWH51_12220</name>
</gene>
<dbReference type="RefSeq" id="WP_063071995.1">
    <property type="nucleotide sequence ID" value="NZ_LQXA01000036.1"/>
</dbReference>
<feature type="region of interest" description="Disordered" evidence="1">
    <location>
        <begin position="1"/>
        <end position="31"/>
    </location>
</feature>
<reference evidence="2 3" key="1">
    <citation type="submission" date="2016-01" db="EMBL/GenBank/DDBJ databases">
        <title>Draft genome sequence of Clavibacter michiganensis subsp. tessellarius DOAB 609.</title>
        <authorList>
            <person name="Tambong J.T."/>
        </authorList>
    </citation>
    <scope>NUCLEOTIDE SEQUENCE [LARGE SCALE GENOMIC DNA]</scope>
    <source>
        <strain evidence="2 3">DOAB 609</strain>
    </source>
</reference>
<dbReference type="OrthoDB" id="5120553at2"/>
<protein>
    <submittedName>
        <fullName evidence="2">Uncharacterized protein</fullName>
    </submittedName>
</protein>
<dbReference type="AlphaFoldDB" id="A0A154UZX7"/>
<sequence length="111" mass="12190">MPVEPGDEMQDEVQASGGSTERPNRHLQRSHSEQARYLSAYFGWSLHGDAIRWHGLLVSMYVEDLADTMVALGWLDPSGILWDAVPVDADRAVAAVREHQAAQGWVPPGAP</sequence>
<feature type="compositionally biased region" description="Acidic residues" evidence="1">
    <location>
        <begin position="1"/>
        <end position="11"/>
    </location>
</feature>